<sequence length="69" mass="7791">MQNEANTLFVFMKDDGFSLQYSNGQCAGYRLDGTLQIFSGKDNNLFPRKVVILDRRKANGTPEITDDKS</sequence>
<proteinExistence type="predicted"/>
<comment type="caution">
    <text evidence="1">The sequence shown here is derived from an EMBL/GenBank/DDBJ whole genome shotgun (WGS) entry which is preliminary data.</text>
</comment>
<name>A0ABU4E527_9ENTR</name>
<gene>
    <name evidence="1" type="ORF">R4P48_13670</name>
</gene>
<dbReference type="EMBL" id="JAWLOF010000009">
    <property type="protein sequence ID" value="MDV7023719.1"/>
    <property type="molecule type" value="Genomic_DNA"/>
</dbReference>
<keyword evidence="2" id="KW-1185">Reference proteome</keyword>
<dbReference type="RefSeq" id="WP_225989905.1">
    <property type="nucleotide sequence ID" value="NZ_DAIRID010000001.1"/>
</dbReference>
<evidence type="ECO:0000313" key="2">
    <source>
        <dbReference type="Proteomes" id="UP001187066"/>
    </source>
</evidence>
<dbReference type="Proteomes" id="UP001187066">
    <property type="component" value="Unassembled WGS sequence"/>
</dbReference>
<protein>
    <submittedName>
        <fullName evidence="1">Fur-regulated protein</fullName>
    </submittedName>
</protein>
<organism evidence="1 2">
    <name type="scientific">Atlantibacter subterraneus</name>
    <dbReference type="NCBI Taxonomy" id="255519"/>
    <lineage>
        <taxon>Bacteria</taxon>
        <taxon>Pseudomonadati</taxon>
        <taxon>Pseudomonadota</taxon>
        <taxon>Gammaproteobacteria</taxon>
        <taxon>Enterobacterales</taxon>
        <taxon>Enterobacteriaceae</taxon>
        <taxon>Atlantibacter</taxon>
    </lineage>
</organism>
<accession>A0ABU4E527</accession>
<reference evidence="1 2" key="1">
    <citation type="submission" date="2023-10" db="EMBL/GenBank/DDBJ databases">
        <authorList>
            <person name="Dale J."/>
        </authorList>
    </citation>
    <scope>NUCLEOTIDE SEQUENCE [LARGE SCALE GENOMIC DNA]</scope>
    <source>
        <strain evidence="1 2">2023EL-00970</strain>
    </source>
</reference>
<evidence type="ECO:0000313" key="1">
    <source>
        <dbReference type="EMBL" id="MDV7023719.1"/>
    </source>
</evidence>